<protein>
    <submittedName>
        <fullName evidence="1">Uncharacterized protein</fullName>
    </submittedName>
</protein>
<name>A0A1F2PA12_9EURY</name>
<evidence type="ECO:0000313" key="2">
    <source>
        <dbReference type="Proteomes" id="UP000186940"/>
    </source>
</evidence>
<dbReference type="STRING" id="1838285.SCAL_000728"/>
<dbReference type="AlphaFoldDB" id="A0A1F2PA12"/>
<evidence type="ECO:0000313" key="1">
    <source>
        <dbReference type="EMBL" id="OFV68088.1"/>
    </source>
</evidence>
<sequence>MKEYLWYETVNGKDDLMQGDFIKECPIVIPPSEISDEVEVRIINYDVVTMSQSCDLIQRKLDLVLVCPIWPLSEFEKRSDFFKSRKGKEALRQGNVHGYHLLNKCEIDGFETEYLVVDFRSVYSVPFDFLVELSQKRGTRLRLLPPYREHLSQAFARFFMRVGLPVDIPPFK</sequence>
<gene>
    <name evidence="1" type="ORF">SCAL_000728</name>
</gene>
<comment type="caution">
    <text evidence="1">The sequence shown here is derived from an EMBL/GenBank/DDBJ whole genome shotgun (WGS) entry which is preliminary data.</text>
</comment>
<accession>A0A1F2PA12</accession>
<dbReference type="EMBL" id="LYOS01000002">
    <property type="protein sequence ID" value="OFV68088.1"/>
    <property type="molecule type" value="Genomic_DNA"/>
</dbReference>
<dbReference type="PATRIC" id="fig|1838285.3.peg.737"/>
<reference evidence="1" key="1">
    <citation type="submission" date="2016-05" db="EMBL/GenBank/DDBJ databases">
        <title>Microbial consortia oxidize butane by reversing methanogenesis.</title>
        <authorList>
            <person name="Laso-Perez R."/>
            <person name="Richter M."/>
            <person name="Wegener G."/>
            <person name="Musat F."/>
        </authorList>
    </citation>
    <scope>NUCLEOTIDE SEQUENCE [LARGE SCALE GENOMIC DNA]</scope>
    <source>
        <strain evidence="1">BOX2</strain>
    </source>
</reference>
<keyword evidence="2" id="KW-1185">Reference proteome</keyword>
<organism evidence="1 2">
    <name type="scientific">Candidatus Syntropharchaeum caldarium</name>
    <dbReference type="NCBI Taxonomy" id="1838285"/>
    <lineage>
        <taxon>Archaea</taxon>
        <taxon>Methanobacteriati</taxon>
        <taxon>Methanobacteriota</taxon>
        <taxon>Stenosarchaea group</taxon>
        <taxon>Methanomicrobia</taxon>
        <taxon>Methanosarcinales</taxon>
        <taxon>ANME-2 cluster</taxon>
        <taxon>Candidatus Syntropharchaeum</taxon>
    </lineage>
</organism>
<dbReference type="Proteomes" id="UP000186940">
    <property type="component" value="Unassembled WGS sequence"/>
</dbReference>
<proteinExistence type="predicted"/>